<gene>
    <name evidence="1" type="ORF">EYF80_062391</name>
</gene>
<name>A0A4Z2EFI2_9TELE</name>
<accession>A0A4Z2EFI2</accession>
<keyword evidence="2" id="KW-1185">Reference proteome</keyword>
<evidence type="ECO:0000313" key="2">
    <source>
        <dbReference type="Proteomes" id="UP000314294"/>
    </source>
</evidence>
<proteinExistence type="predicted"/>
<reference evidence="1 2" key="1">
    <citation type="submission" date="2019-03" db="EMBL/GenBank/DDBJ databases">
        <title>First draft genome of Liparis tanakae, snailfish: a comprehensive survey of snailfish specific genes.</title>
        <authorList>
            <person name="Kim W."/>
            <person name="Song I."/>
            <person name="Jeong J.-H."/>
            <person name="Kim D."/>
            <person name="Kim S."/>
            <person name="Ryu S."/>
            <person name="Song J.Y."/>
            <person name="Lee S.K."/>
        </authorList>
    </citation>
    <scope>NUCLEOTIDE SEQUENCE [LARGE SCALE GENOMIC DNA]</scope>
    <source>
        <tissue evidence="1">Muscle</tissue>
    </source>
</reference>
<dbReference type="Proteomes" id="UP000314294">
    <property type="component" value="Unassembled WGS sequence"/>
</dbReference>
<dbReference type="AlphaFoldDB" id="A0A4Z2EFI2"/>
<evidence type="ECO:0000313" key="1">
    <source>
        <dbReference type="EMBL" id="TNN27465.1"/>
    </source>
</evidence>
<dbReference type="EMBL" id="SRLO01008258">
    <property type="protein sequence ID" value="TNN27465.1"/>
    <property type="molecule type" value="Genomic_DNA"/>
</dbReference>
<comment type="caution">
    <text evidence="1">The sequence shown here is derived from an EMBL/GenBank/DDBJ whole genome shotgun (WGS) entry which is preliminary data.</text>
</comment>
<protein>
    <submittedName>
        <fullName evidence="1">Uncharacterized protein</fullName>
    </submittedName>
</protein>
<sequence>MDPGVHGSMSPEVHESRGPWVHESRGLFDVSVDSDPFKAGGPPWELAPLCFLTLSASPCQASLTPSSQSSHLIVSALLLMVTRCLPLE</sequence>
<organism evidence="1 2">
    <name type="scientific">Liparis tanakae</name>
    <name type="common">Tanaka's snailfish</name>
    <dbReference type="NCBI Taxonomy" id="230148"/>
    <lineage>
        <taxon>Eukaryota</taxon>
        <taxon>Metazoa</taxon>
        <taxon>Chordata</taxon>
        <taxon>Craniata</taxon>
        <taxon>Vertebrata</taxon>
        <taxon>Euteleostomi</taxon>
        <taxon>Actinopterygii</taxon>
        <taxon>Neopterygii</taxon>
        <taxon>Teleostei</taxon>
        <taxon>Neoteleostei</taxon>
        <taxon>Acanthomorphata</taxon>
        <taxon>Eupercaria</taxon>
        <taxon>Perciformes</taxon>
        <taxon>Cottioidei</taxon>
        <taxon>Cottales</taxon>
        <taxon>Liparidae</taxon>
        <taxon>Liparis</taxon>
    </lineage>
</organism>